<evidence type="ECO:0000256" key="4">
    <source>
        <dbReference type="ARBA" id="ARBA00017144"/>
    </source>
</evidence>
<protein>
    <recommendedName>
        <fullName evidence="4">Thymidylate kinase</fullName>
        <ecNumber evidence="3">2.7.4.9</ecNumber>
    </recommendedName>
</protein>
<dbReference type="PROSITE" id="PS01331">
    <property type="entry name" value="THYMIDYLATE_KINASE"/>
    <property type="match status" value="1"/>
</dbReference>
<evidence type="ECO:0000313" key="11">
    <source>
        <dbReference type="EMBL" id="SCV69409.1"/>
    </source>
</evidence>
<dbReference type="GO" id="GO:0006235">
    <property type="term" value="P:dTTP biosynthetic process"/>
    <property type="evidence" value="ECO:0007669"/>
    <property type="project" value="TreeGrafter"/>
</dbReference>
<evidence type="ECO:0000256" key="9">
    <source>
        <dbReference type="ARBA" id="ARBA00022840"/>
    </source>
</evidence>
<dbReference type="GO" id="GO:0006233">
    <property type="term" value="P:dTDP biosynthetic process"/>
    <property type="evidence" value="ECO:0007669"/>
    <property type="project" value="InterPro"/>
</dbReference>
<dbReference type="Proteomes" id="UP000198372">
    <property type="component" value="Unassembled WGS sequence"/>
</dbReference>
<evidence type="ECO:0000256" key="8">
    <source>
        <dbReference type="ARBA" id="ARBA00022777"/>
    </source>
</evidence>
<evidence type="ECO:0000256" key="2">
    <source>
        <dbReference type="ARBA" id="ARBA00009776"/>
    </source>
</evidence>
<dbReference type="GO" id="GO:0005829">
    <property type="term" value="C:cytosol"/>
    <property type="evidence" value="ECO:0007669"/>
    <property type="project" value="TreeGrafter"/>
</dbReference>
<keyword evidence="7" id="KW-0547">Nucleotide-binding</keyword>
<dbReference type="EC" id="2.7.4.9" evidence="3"/>
<comment type="similarity">
    <text evidence="2">Belongs to the thymidylate kinase family.</text>
</comment>
<evidence type="ECO:0000256" key="5">
    <source>
        <dbReference type="ARBA" id="ARBA00022679"/>
    </source>
</evidence>
<keyword evidence="9" id="KW-0067">ATP-binding</keyword>
<accession>A0A238F9H8</accession>
<dbReference type="InterPro" id="IPR018094">
    <property type="entry name" value="Thymidylate_kinase"/>
</dbReference>
<dbReference type="FunFam" id="3.40.50.300:FF:000679">
    <property type="entry name" value="Thymidylate kinase"/>
    <property type="match status" value="1"/>
</dbReference>
<dbReference type="GO" id="GO:0004798">
    <property type="term" value="F:dTMP kinase activity"/>
    <property type="evidence" value="ECO:0007669"/>
    <property type="project" value="UniProtKB-EC"/>
</dbReference>
<dbReference type="PANTHER" id="PTHR10344">
    <property type="entry name" value="THYMIDYLATE KINASE"/>
    <property type="match status" value="1"/>
</dbReference>
<dbReference type="GO" id="GO:0005634">
    <property type="term" value="C:nucleus"/>
    <property type="evidence" value="ECO:0007669"/>
    <property type="project" value="TreeGrafter"/>
</dbReference>
<dbReference type="GO" id="GO:0004550">
    <property type="term" value="F:nucleoside diphosphate kinase activity"/>
    <property type="evidence" value="ECO:0007669"/>
    <property type="project" value="TreeGrafter"/>
</dbReference>
<evidence type="ECO:0000259" key="10">
    <source>
        <dbReference type="Pfam" id="PF02223"/>
    </source>
</evidence>
<evidence type="ECO:0000256" key="7">
    <source>
        <dbReference type="ARBA" id="ARBA00022741"/>
    </source>
</evidence>
<evidence type="ECO:0000256" key="3">
    <source>
        <dbReference type="ARBA" id="ARBA00012980"/>
    </source>
</evidence>
<dbReference type="AlphaFoldDB" id="A0A238F9H8"/>
<gene>
    <name evidence="11" type="ORF">BQ2448_2429</name>
</gene>
<proteinExistence type="inferred from homology"/>
<dbReference type="HAMAP" id="MF_00165">
    <property type="entry name" value="Thymidylate_kinase"/>
    <property type="match status" value="1"/>
</dbReference>
<dbReference type="STRING" id="269621.A0A238F9H8"/>
<sequence>MSTSASAASKSTGKRGAFIVFEGLDRSGKTTQVQRLVDRLQQDGVNATACRFPDRTTSTGKMIDSYLASKSDLDNRAIHLLFSVNRWERAKGIVADLKEGKTVVCDRYAFSGIAFSAVKGLSYDWCLSPDVGLPAPDLVLFFNVSAEVQHQRGGFGQERYETTEIQKNVRAMFEKIGLDVGDSWEIVDADRGLDEVGDEVLARARRVIDSELGPVRELWKDRLGKA</sequence>
<keyword evidence="6" id="KW-0545">Nucleotide biosynthesis</keyword>
<dbReference type="GO" id="GO:0006227">
    <property type="term" value="P:dUDP biosynthetic process"/>
    <property type="evidence" value="ECO:0007669"/>
    <property type="project" value="TreeGrafter"/>
</dbReference>
<dbReference type="GO" id="GO:0005524">
    <property type="term" value="F:ATP binding"/>
    <property type="evidence" value="ECO:0007669"/>
    <property type="project" value="UniProtKB-KW"/>
</dbReference>
<evidence type="ECO:0000313" key="12">
    <source>
        <dbReference type="Proteomes" id="UP000198372"/>
    </source>
</evidence>
<evidence type="ECO:0000256" key="1">
    <source>
        <dbReference type="ARBA" id="ARBA00004992"/>
    </source>
</evidence>
<dbReference type="SUPFAM" id="SSF52540">
    <property type="entry name" value="P-loop containing nucleoside triphosphate hydrolases"/>
    <property type="match status" value="1"/>
</dbReference>
<comment type="pathway">
    <text evidence="1">Pyrimidine metabolism; dTTP biosynthesis.</text>
</comment>
<dbReference type="NCBIfam" id="TIGR00041">
    <property type="entry name" value="DTMP_kinase"/>
    <property type="match status" value="1"/>
</dbReference>
<dbReference type="InterPro" id="IPR027417">
    <property type="entry name" value="P-loop_NTPase"/>
</dbReference>
<dbReference type="InterPro" id="IPR039430">
    <property type="entry name" value="Thymidylate_kin-like_dom"/>
</dbReference>
<keyword evidence="5" id="KW-0808">Transferase</keyword>
<dbReference type="EMBL" id="FMSP01000004">
    <property type="protein sequence ID" value="SCV69409.1"/>
    <property type="molecule type" value="Genomic_DNA"/>
</dbReference>
<evidence type="ECO:0000256" key="6">
    <source>
        <dbReference type="ARBA" id="ARBA00022727"/>
    </source>
</evidence>
<dbReference type="PANTHER" id="PTHR10344:SF1">
    <property type="entry name" value="THYMIDYLATE KINASE"/>
    <property type="match status" value="1"/>
</dbReference>
<organism evidence="11 12">
    <name type="scientific">Microbotryum intermedium</name>
    <dbReference type="NCBI Taxonomy" id="269621"/>
    <lineage>
        <taxon>Eukaryota</taxon>
        <taxon>Fungi</taxon>
        <taxon>Dikarya</taxon>
        <taxon>Basidiomycota</taxon>
        <taxon>Pucciniomycotina</taxon>
        <taxon>Microbotryomycetes</taxon>
        <taxon>Microbotryales</taxon>
        <taxon>Microbotryaceae</taxon>
        <taxon>Microbotryum</taxon>
    </lineage>
</organism>
<reference evidence="12" key="1">
    <citation type="submission" date="2016-09" db="EMBL/GenBank/DDBJ databases">
        <authorList>
            <person name="Jeantristanb JTB J.-T."/>
            <person name="Ricardo R."/>
        </authorList>
    </citation>
    <scope>NUCLEOTIDE SEQUENCE [LARGE SCALE GENOMIC DNA]</scope>
</reference>
<dbReference type="Gene3D" id="3.40.50.300">
    <property type="entry name" value="P-loop containing nucleotide triphosphate hydrolases"/>
    <property type="match status" value="1"/>
</dbReference>
<name>A0A238F9H8_9BASI</name>
<keyword evidence="12" id="KW-1185">Reference proteome</keyword>
<dbReference type="OrthoDB" id="425602at2759"/>
<dbReference type="Pfam" id="PF02223">
    <property type="entry name" value="Thymidylate_kin"/>
    <property type="match status" value="1"/>
</dbReference>
<dbReference type="CDD" id="cd01672">
    <property type="entry name" value="TMPK"/>
    <property type="match status" value="1"/>
</dbReference>
<feature type="domain" description="Thymidylate kinase-like" evidence="10">
    <location>
        <begin position="21"/>
        <end position="199"/>
    </location>
</feature>
<dbReference type="InterPro" id="IPR018095">
    <property type="entry name" value="Thymidylate_kin_CS"/>
</dbReference>
<keyword evidence="8" id="KW-0418">Kinase</keyword>